<protein>
    <submittedName>
        <fullName evidence="2">Uncharacterized protein</fullName>
    </submittedName>
</protein>
<feature type="non-terminal residue" evidence="2">
    <location>
        <position position="1"/>
    </location>
</feature>
<gene>
    <name evidence="2" type="ORF">H4R20_003825</name>
</gene>
<dbReference type="Proteomes" id="UP001140094">
    <property type="component" value="Unassembled WGS sequence"/>
</dbReference>
<keyword evidence="3" id="KW-1185">Reference proteome</keyword>
<evidence type="ECO:0000256" key="1">
    <source>
        <dbReference type="SAM" id="MobiDB-lite"/>
    </source>
</evidence>
<reference evidence="2" key="1">
    <citation type="submission" date="2022-07" db="EMBL/GenBank/DDBJ databases">
        <title>Phylogenomic reconstructions and comparative analyses of Kickxellomycotina fungi.</title>
        <authorList>
            <person name="Reynolds N.K."/>
            <person name="Stajich J.E."/>
            <person name="Barry K."/>
            <person name="Grigoriev I.V."/>
            <person name="Crous P."/>
            <person name="Smith M.E."/>
        </authorList>
    </citation>
    <scope>NUCLEOTIDE SEQUENCE</scope>
    <source>
        <strain evidence="2">NRRL 1565</strain>
    </source>
</reference>
<dbReference type="AlphaFoldDB" id="A0A9W8LSM4"/>
<name>A0A9W8LSM4_9FUNG</name>
<comment type="caution">
    <text evidence="2">The sequence shown here is derived from an EMBL/GenBank/DDBJ whole genome shotgun (WGS) entry which is preliminary data.</text>
</comment>
<organism evidence="2 3">
    <name type="scientific">Coemansia guatemalensis</name>
    <dbReference type="NCBI Taxonomy" id="2761395"/>
    <lineage>
        <taxon>Eukaryota</taxon>
        <taxon>Fungi</taxon>
        <taxon>Fungi incertae sedis</taxon>
        <taxon>Zoopagomycota</taxon>
        <taxon>Kickxellomycotina</taxon>
        <taxon>Kickxellomycetes</taxon>
        <taxon>Kickxellales</taxon>
        <taxon>Kickxellaceae</taxon>
        <taxon>Coemansia</taxon>
    </lineage>
</organism>
<proteinExistence type="predicted"/>
<feature type="compositionally biased region" description="Polar residues" evidence="1">
    <location>
        <begin position="355"/>
        <end position="368"/>
    </location>
</feature>
<sequence>FRMQAEADGGDMSDFEAFARRAIDKQQQHDKAKAAIGSISQNPHVKFHKQPEVSVPVGQQEPSFGPQAMTKILNCLASMNMVVSVNPMTGRYEVVERKPVVSGVIQSNVNAAQAYGQQPAYQYPVYQQPYQPVLQMNPFPYQVPTFQQPVYQQVTGGGQHVAVVGAMNWPTSCIVCKSHEHTKCGCEVLTELKHRGVIRFNDLGHVVFPDGGLVGVNSSGMLDAVEARNPSVVAAVMTAVAARSANPATGANSMPVAPRPQVQPKPQEECEEVVSRSSLVQSDLWVEQQVNNATVCGGQEIWEHDDTLAFAADKHPRQDDSDNEDGVMLRSGRRARVEASEPIAGPSRDVGQQAVVRSSATAPRSAIAQPQTIRLVVQQQVHPAVQQQVHPAAVQQ</sequence>
<evidence type="ECO:0000313" key="2">
    <source>
        <dbReference type="EMBL" id="KAJ2801057.1"/>
    </source>
</evidence>
<evidence type="ECO:0000313" key="3">
    <source>
        <dbReference type="Proteomes" id="UP001140094"/>
    </source>
</evidence>
<accession>A0A9W8LSM4</accession>
<dbReference type="EMBL" id="JANBUO010000879">
    <property type="protein sequence ID" value="KAJ2801057.1"/>
    <property type="molecule type" value="Genomic_DNA"/>
</dbReference>
<feature type="region of interest" description="Disordered" evidence="1">
    <location>
        <begin position="333"/>
        <end position="368"/>
    </location>
</feature>